<proteinExistence type="predicted"/>
<accession>A0A7C9IES0</accession>
<reference evidence="2 3" key="2">
    <citation type="submission" date="2020-03" db="EMBL/GenBank/DDBJ databases">
        <title>Kangsaoukella pontilimi gen. nov., sp. nov., a new member of the family Rhodobacteraceae isolated from a tidal mudflat.</title>
        <authorList>
            <person name="Kim I.S."/>
        </authorList>
    </citation>
    <scope>NUCLEOTIDE SEQUENCE [LARGE SCALE GENOMIC DNA]</scope>
    <source>
        <strain evidence="2 3">GH1-50</strain>
    </source>
</reference>
<protein>
    <submittedName>
        <fullName evidence="2">Uncharacterized protein</fullName>
    </submittedName>
</protein>
<feature type="region of interest" description="Disordered" evidence="1">
    <location>
        <begin position="27"/>
        <end position="52"/>
    </location>
</feature>
<sequence>MKGFLFVIGLIGALLPLNAFQARRAAKRDPIDPESLKKASFPRASGNDWPSK</sequence>
<evidence type="ECO:0000313" key="2">
    <source>
        <dbReference type="EMBL" id="MXQ06988.1"/>
    </source>
</evidence>
<dbReference type="Proteomes" id="UP000480350">
    <property type="component" value="Unassembled WGS sequence"/>
</dbReference>
<gene>
    <name evidence="2" type="ORF">GQ651_03920</name>
</gene>
<keyword evidence="3" id="KW-1185">Reference proteome</keyword>
<evidence type="ECO:0000256" key="1">
    <source>
        <dbReference type="SAM" id="MobiDB-lite"/>
    </source>
</evidence>
<dbReference type="EMBL" id="WUPT01000001">
    <property type="protein sequence ID" value="MXQ06988.1"/>
    <property type="molecule type" value="Genomic_DNA"/>
</dbReference>
<reference evidence="2 3" key="1">
    <citation type="submission" date="2019-12" db="EMBL/GenBank/DDBJ databases">
        <authorList>
            <person name="Lee S.D."/>
        </authorList>
    </citation>
    <scope>NUCLEOTIDE SEQUENCE [LARGE SCALE GENOMIC DNA]</scope>
    <source>
        <strain evidence="2 3">GH1-50</strain>
    </source>
</reference>
<comment type="caution">
    <text evidence="2">The sequence shown here is derived from an EMBL/GenBank/DDBJ whole genome shotgun (WGS) entry which is preliminary data.</text>
</comment>
<evidence type="ECO:0000313" key="3">
    <source>
        <dbReference type="Proteomes" id="UP000480350"/>
    </source>
</evidence>
<feature type="compositionally biased region" description="Basic and acidic residues" evidence="1">
    <location>
        <begin position="27"/>
        <end position="37"/>
    </location>
</feature>
<name>A0A7C9IES0_9RHOB</name>
<dbReference type="RefSeq" id="WP_160762895.1">
    <property type="nucleotide sequence ID" value="NZ_WUPT01000001.1"/>
</dbReference>
<dbReference type="AlphaFoldDB" id="A0A7C9IES0"/>
<organism evidence="2 3">
    <name type="scientific">Kangsaoukella pontilimi</name>
    <dbReference type="NCBI Taxonomy" id="2691042"/>
    <lineage>
        <taxon>Bacteria</taxon>
        <taxon>Pseudomonadati</taxon>
        <taxon>Pseudomonadota</taxon>
        <taxon>Alphaproteobacteria</taxon>
        <taxon>Rhodobacterales</taxon>
        <taxon>Paracoccaceae</taxon>
        <taxon>Kangsaoukella</taxon>
    </lineage>
</organism>